<feature type="compositionally biased region" description="Basic and acidic residues" evidence="4">
    <location>
        <begin position="1"/>
        <end position="48"/>
    </location>
</feature>
<feature type="domain" description="HMG box" evidence="5">
    <location>
        <begin position="1"/>
        <end position="55"/>
    </location>
</feature>
<proteinExistence type="predicted"/>
<evidence type="ECO:0000256" key="2">
    <source>
        <dbReference type="ARBA" id="ARBA00023163"/>
    </source>
</evidence>
<keyword evidence="3" id="KW-0539">Nucleus</keyword>
<reference evidence="6" key="2">
    <citation type="submission" date="2021-10" db="EMBL/GenBank/DDBJ databases">
        <title>Phylogenomics reveals ancestral predisposition of the termite-cultivated fungus Termitomyces towards a domesticated lifestyle.</title>
        <authorList>
            <person name="Auxier B."/>
            <person name="Grum-Grzhimaylo A."/>
            <person name="Cardenas M.E."/>
            <person name="Lodge J.D."/>
            <person name="Laessoe T."/>
            <person name="Pedersen O."/>
            <person name="Smith M.E."/>
            <person name="Kuyper T.W."/>
            <person name="Franco-Molano E.A."/>
            <person name="Baroni T.J."/>
            <person name="Aanen D.K."/>
        </authorList>
    </citation>
    <scope>NUCLEOTIDE SEQUENCE</scope>
    <source>
        <strain evidence="6">D49</strain>
    </source>
</reference>
<organism evidence="6 7">
    <name type="scientific">Sphagnurus paluster</name>
    <dbReference type="NCBI Taxonomy" id="117069"/>
    <lineage>
        <taxon>Eukaryota</taxon>
        <taxon>Fungi</taxon>
        <taxon>Dikarya</taxon>
        <taxon>Basidiomycota</taxon>
        <taxon>Agaricomycotina</taxon>
        <taxon>Agaricomycetes</taxon>
        <taxon>Agaricomycetidae</taxon>
        <taxon>Agaricales</taxon>
        <taxon>Tricholomatineae</taxon>
        <taxon>Lyophyllaceae</taxon>
        <taxon>Sphagnurus</taxon>
    </lineage>
</organism>
<dbReference type="Proteomes" id="UP000717328">
    <property type="component" value="Unassembled WGS sequence"/>
</dbReference>
<dbReference type="Gene3D" id="1.10.30.10">
    <property type="entry name" value="High mobility group box domain"/>
    <property type="match status" value="1"/>
</dbReference>
<name>A0A9P7K400_9AGAR</name>
<dbReference type="EMBL" id="JABCKI010006449">
    <property type="protein sequence ID" value="KAG5634366.1"/>
    <property type="molecule type" value="Genomic_DNA"/>
</dbReference>
<dbReference type="PANTHER" id="PTHR10270">
    <property type="entry name" value="SOX TRANSCRIPTION FACTOR"/>
    <property type="match status" value="1"/>
</dbReference>
<keyword evidence="1 3" id="KW-0238">DNA-binding</keyword>
<dbReference type="GO" id="GO:0030154">
    <property type="term" value="P:cell differentiation"/>
    <property type="evidence" value="ECO:0007669"/>
    <property type="project" value="TreeGrafter"/>
</dbReference>
<dbReference type="GO" id="GO:0005634">
    <property type="term" value="C:nucleus"/>
    <property type="evidence" value="ECO:0007669"/>
    <property type="project" value="UniProtKB-UniRule"/>
</dbReference>
<feature type="region of interest" description="Disordered" evidence="4">
    <location>
        <begin position="1"/>
        <end position="76"/>
    </location>
</feature>
<evidence type="ECO:0000313" key="6">
    <source>
        <dbReference type="EMBL" id="KAG5634366.1"/>
    </source>
</evidence>
<dbReference type="InterPro" id="IPR009071">
    <property type="entry name" value="HMG_box_dom"/>
</dbReference>
<dbReference type="AlphaFoldDB" id="A0A9P7K400"/>
<dbReference type="SUPFAM" id="SSF47095">
    <property type="entry name" value="HMG-box"/>
    <property type="match status" value="1"/>
</dbReference>
<evidence type="ECO:0000259" key="5">
    <source>
        <dbReference type="PROSITE" id="PS50118"/>
    </source>
</evidence>
<comment type="caution">
    <text evidence="6">The sequence shown here is derived from an EMBL/GenBank/DDBJ whole genome shotgun (WGS) entry which is preliminary data.</text>
</comment>
<dbReference type="Pfam" id="PF00505">
    <property type="entry name" value="HMG_box"/>
    <property type="match status" value="1"/>
</dbReference>
<evidence type="ECO:0000256" key="3">
    <source>
        <dbReference type="PROSITE-ProRule" id="PRU00267"/>
    </source>
</evidence>
<evidence type="ECO:0000313" key="7">
    <source>
        <dbReference type="Proteomes" id="UP000717328"/>
    </source>
</evidence>
<dbReference type="PANTHER" id="PTHR10270:SF161">
    <property type="entry name" value="SEX-DETERMINING REGION Y PROTEIN"/>
    <property type="match status" value="1"/>
</dbReference>
<evidence type="ECO:0000256" key="1">
    <source>
        <dbReference type="ARBA" id="ARBA00023125"/>
    </source>
</evidence>
<accession>A0A9P7K400</accession>
<evidence type="ECO:0000256" key="4">
    <source>
        <dbReference type="SAM" id="MobiDB-lite"/>
    </source>
</evidence>
<dbReference type="CDD" id="cd01389">
    <property type="entry name" value="HMG-box_ROX1-like"/>
    <property type="match status" value="1"/>
</dbReference>
<dbReference type="OrthoDB" id="6247875at2759"/>
<keyword evidence="7" id="KW-1185">Reference proteome</keyword>
<keyword evidence="2" id="KW-0804">Transcription</keyword>
<feature type="DNA-binding region" description="HMG box" evidence="3">
    <location>
        <begin position="1"/>
        <end position="55"/>
    </location>
</feature>
<dbReference type="GO" id="GO:0001228">
    <property type="term" value="F:DNA-binding transcription activator activity, RNA polymerase II-specific"/>
    <property type="evidence" value="ECO:0007669"/>
    <property type="project" value="TreeGrafter"/>
</dbReference>
<dbReference type="InterPro" id="IPR050140">
    <property type="entry name" value="SRY-related_HMG-box_TF-like"/>
</dbReference>
<sequence length="329" mass="36289">MEISKMLRDMGKKQGDMSREISTMWEKETEEVKQEYRRRAALLKEQHSQRHPGYRYRPGEKKRNRAAGTSSEKAKGKGKAVVVDELQILPGELPLPALPRPILKNRESLLDQAEKYQGFPGAQIPQIEEPLKGGDYLDDTLSDSSDILGPPPPSLTQIIADYHNQLHMQTLAVPAVPALVDDSNLFEDLLKDYGLETGNSLAFDHTHLDFMGINATAQPILNNLTEPLPHNAGQVSIFDEPFIPTHFESSTGNLAEEYDFLSQYGLTGGASGCTDYAAEWDIPANTDPSPLGVPWQWLENEYDADPSNSYIPCDSLGALLSSPTLGVVG</sequence>
<dbReference type="GO" id="GO:0000978">
    <property type="term" value="F:RNA polymerase II cis-regulatory region sequence-specific DNA binding"/>
    <property type="evidence" value="ECO:0007669"/>
    <property type="project" value="TreeGrafter"/>
</dbReference>
<protein>
    <recommendedName>
        <fullName evidence="5">HMG box domain-containing protein</fullName>
    </recommendedName>
</protein>
<reference evidence="6" key="1">
    <citation type="submission" date="2021-02" db="EMBL/GenBank/DDBJ databases">
        <authorList>
            <person name="Nieuwenhuis M."/>
            <person name="Van De Peppel L.J.J."/>
        </authorList>
    </citation>
    <scope>NUCLEOTIDE SEQUENCE</scope>
    <source>
        <strain evidence="6">D49</strain>
    </source>
</reference>
<dbReference type="PROSITE" id="PS50118">
    <property type="entry name" value="HMG_BOX_2"/>
    <property type="match status" value="1"/>
</dbReference>
<gene>
    <name evidence="6" type="ORF">H0H81_002239</name>
</gene>
<feature type="compositionally biased region" description="Basic residues" evidence="4">
    <location>
        <begin position="49"/>
        <end position="65"/>
    </location>
</feature>
<dbReference type="InterPro" id="IPR036910">
    <property type="entry name" value="HMG_box_dom_sf"/>
</dbReference>